<name>A0A6A7AHC0_9PLEO</name>
<feature type="compositionally biased region" description="Acidic residues" evidence="1">
    <location>
        <begin position="191"/>
        <end position="202"/>
    </location>
</feature>
<gene>
    <name evidence="2" type="ORF">CC86DRAFT_366416</name>
</gene>
<dbReference type="OrthoDB" id="3679062at2759"/>
<dbReference type="AlphaFoldDB" id="A0A6A7AHC0"/>
<dbReference type="Proteomes" id="UP000799424">
    <property type="component" value="Unassembled WGS sequence"/>
</dbReference>
<dbReference type="EMBL" id="MU006217">
    <property type="protein sequence ID" value="KAF2832691.1"/>
    <property type="molecule type" value="Genomic_DNA"/>
</dbReference>
<protein>
    <submittedName>
        <fullName evidence="2">Uncharacterized protein</fullName>
    </submittedName>
</protein>
<evidence type="ECO:0000313" key="3">
    <source>
        <dbReference type="Proteomes" id="UP000799424"/>
    </source>
</evidence>
<sequence length="294" mass="32950">MRNTIYEYCMAVEEQKVLTVVHYPEGIPRRSVRGISTTTNFAHSFWGFTQTCKQVRDELTPWLLSKRSVRTPLETLNNYVELFHRPSPVDGKRIGRIEPICTGAPLPDHGVEILKLVKQLHHSPDFHLKLDPPSPYPPIEELQADPDSDLWDEMTIFRNVEHLFASGAQSAIDAAGIQAIHVTSIPRQRNDDEDEDDDEGDSQDTLIKLRIARGGDRDQQLKSIMKFLVLSGLARRTGLKVKARVARGNARWIAKAVNGMVVGWKTRRGRGVEVVRLVTEDGGGVDGFVGIELG</sequence>
<organism evidence="2 3">
    <name type="scientific">Ophiobolus disseminans</name>
    <dbReference type="NCBI Taxonomy" id="1469910"/>
    <lineage>
        <taxon>Eukaryota</taxon>
        <taxon>Fungi</taxon>
        <taxon>Dikarya</taxon>
        <taxon>Ascomycota</taxon>
        <taxon>Pezizomycotina</taxon>
        <taxon>Dothideomycetes</taxon>
        <taxon>Pleosporomycetidae</taxon>
        <taxon>Pleosporales</taxon>
        <taxon>Pleosporineae</taxon>
        <taxon>Phaeosphaeriaceae</taxon>
        <taxon>Ophiobolus</taxon>
    </lineage>
</organism>
<evidence type="ECO:0000256" key="1">
    <source>
        <dbReference type="SAM" id="MobiDB-lite"/>
    </source>
</evidence>
<reference evidence="2" key="1">
    <citation type="journal article" date="2020" name="Stud. Mycol.">
        <title>101 Dothideomycetes genomes: a test case for predicting lifestyles and emergence of pathogens.</title>
        <authorList>
            <person name="Haridas S."/>
            <person name="Albert R."/>
            <person name="Binder M."/>
            <person name="Bloem J."/>
            <person name="Labutti K."/>
            <person name="Salamov A."/>
            <person name="Andreopoulos B."/>
            <person name="Baker S."/>
            <person name="Barry K."/>
            <person name="Bills G."/>
            <person name="Bluhm B."/>
            <person name="Cannon C."/>
            <person name="Castanera R."/>
            <person name="Culley D."/>
            <person name="Daum C."/>
            <person name="Ezra D."/>
            <person name="Gonzalez J."/>
            <person name="Henrissat B."/>
            <person name="Kuo A."/>
            <person name="Liang C."/>
            <person name="Lipzen A."/>
            <person name="Lutzoni F."/>
            <person name="Magnuson J."/>
            <person name="Mondo S."/>
            <person name="Nolan M."/>
            <person name="Ohm R."/>
            <person name="Pangilinan J."/>
            <person name="Park H.-J."/>
            <person name="Ramirez L."/>
            <person name="Alfaro M."/>
            <person name="Sun H."/>
            <person name="Tritt A."/>
            <person name="Yoshinaga Y."/>
            <person name="Zwiers L.-H."/>
            <person name="Turgeon B."/>
            <person name="Goodwin S."/>
            <person name="Spatafora J."/>
            <person name="Crous P."/>
            <person name="Grigoriev I."/>
        </authorList>
    </citation>
    <scope>NUCLEOTIDE SEQUENCE</scope>
    <source>
        <strain evidence="2">CBS 113818</strain>
    </source>
</reference>
<accession>A0A6A7AHC0</accession>
<proteinExistence type="predicted"/>
<evidence type="ECO:0000313" key="2">
    <source>
        <dbReference type="EMBL" id="KAF2832691.1"/>
    </source>
</evidence>
<feature type="region of interest" description="Disordered" evidence="1">
    <location>
        <begin position="183"/>
        <end position="203"/>
    </location>
</feature>
<keyword evidence="3" id="KW-1185">Reference proteome</keyword>